<dbReference type="InterPro" id="IPR044862">
    <property type="entry name" value="Pro_4_hyd_alph_FE2OG_OXY"/>
</dbReference>
<dbReference type="AlphaFoldDB" id="A0AAD2PY35"/>
<feature type="domain" description="Prolyl 4-hydroxylase alpha subunit Fe(2+) 2OG dioxygenase" evidence="1">
    <location>
        <begin position="318"/>
        <end position="416"/>
    </location>
</feature>
<proteinExistence type="predicted"/>
<dbReference type="Gene3D" id="2.60.120.620">
    <property type="entry name" value="q2cbj1_9rhob like domain"/>
    <property type="match status" value="1"/>
</dbReference>
<evidence type="ECO:0000259" key="1">
    <source>
        <dbReference type="Pfam" id="PF13640"/>
    </source>
</evidence>
<dbReference type="Pfam" id="PF13640">
    <property type="entry name" value="2OG-FeII_Oxy_3"/>
    <property type="match status" value="1"/>
</dbReference>
<dbReference type="PANTHER" id="PTHR35169">
    <property type="entry name" value="FE2OG DIOXYGENASE DOMAIN-CONTAINING PROTEIN"/>
    <property type="match status" value="1"/>
</dbReference>
<evidence type="ECO:0000313" key="3">
    <source>
        <dbReference type="Proteomes" id="UP001295423"/>
    </source>
</evidence>
<reference evidence="2" key="1">
    <citation type="submission" date="2023-08" db="EMBL/GenBank/DDBJ databases">
        <authorList>
            <person name="Audoor S."/>
            <person name="Bilcke G."/>
        </authorList>
    </citation>
    <scope>NUCLEOTIDE SEQUENCE</scope>
</reference>
<organism evidence="2 3">
    <name type="scientific">Cylindrotheca closterium</name>
    <dbReference type="NCBI Taxonomy" id="2856"/>
    <lineage>
        <taxon>Eukaryota</taxon>
        <taxon>Sar</taxon>
        <taxon>Stramenopiles</taxon>
        <taxon>Ochrophyta</taxon>
        <taxon>Bacillariophyta</taxon>
        <taxon>Bacillariophyceae</taxon>
        <taxon>Bacillariophycidae</taxon>
        <taxon>Bacillariales</taxon>
        <taxon>Bacillariaceae</taxon>
        <taxon>Cylindrotheca</taxon>
    </lineage>
</organism>
<name>A0AAD2PY35_9STRA</name>
<comment type="caution">
    <text evidence="2">The sequence shown here is derived from an EMBL/GenBank/DDBJ whole genome shotgun (WGS) entry which is preliminary data.</text>
</comment>
<dbReference type="EMBL" id="CAKOGP040002436">
    <property type="protein sequence ID" value="CAJ1969926.1"/>
    <property type="molecule type" value="Genomic_DNA"/>
</dbReference>
<evidence type="ECO:0000313" key="2">
    <source>
        <dbReference type="EMBL" id="CAJ1969926.1"/>
    </source>
</evidence>
<sequence length="459" mass="51448">MIKPIAASGIGESELQLILRVIQEAVSLSEWEEYDDRFANINIEFEYDNDSSSVSLHPAPDAVVGTTGRALILSIGDKLNGEGMDEVIQYVVAQAIDQQLYSEEQILLKQPILVSIQQAEDLLTNDTDLQELLDGLVHDQFFMYEMITPLPISAEAARLPESALTPTIQVELDGDFVTDVWSQEQVWDTSSVLIFDNLVSDDLRKGLLDVTLGTTSSEETWDDVGNGPNPERWVRGGLIDIPDEEEEDEAAPIPSTSWGLSDEAIEDICFHHHDAIQEFECILSQLFPQFIVTRLPEAVFGETVSPLTANAPTFKDEFSIHIDGDPNQTPPSPWTDVYGRYPNRIRGKPRFMSCLLYLNDEWEEEWGAQTRFLDLPTDTLYGVTPKPGRCVVMDQDCSHTVVAPNESAGNRPRYSLVWKLILHPRENLQDMTDLAVGRTWPEPTLFGSAKRQEANAIIE</sequence>
<protein>
    <recommendedName>
        <fullName evidence="1">Prolyl 4-hydroxylase alpha subunit Fe(2+) 2OG dioxygenase domain-containing protein</fullName>
    </recommendedName>
</protein>
<gene>
    <name evidence="2" type="ORF">CYCCA115_LOCUS23950</name>
</gene>
<dbReference type="PANTHER" id="PTHR35169:SF1">
    <property type="entry name" value="PROLYL 4-HYDROXYLASE ALPHA SUBUNIT FE(2+) 2OG DIOXYGENASE DOMAIN-CONTAINING PROTEIN"/>
    <property type="match status" value="1"/>
</dbReference>
<keyword evidence="3" id="KW-1185">Reference proteome</keyword>
<accession>A0AAD2PY35</accession>
<dbReference type="Proteomes" id="UP001295423">
    <property type="component" value="Unassembled WGS sequence"/>
</dbReference>